<feature type="compositionally biased region" description="Basic and acidic residues" evidence="1">
    <location>
        <begin position="78"/>
        <end position="96"/>
    </location>
</feature>
<proteinExistence type="predicted"/>
<evidence type="ECO:0000256" key="1">
    <source>
        <dbReference type="SAM" id="MobiDB-lite"/>
    </source>
</evidence>
<feature type="chain" id="PRO_5007051157" description="Secreted protein" evidence="2">
    <location>
        <begin position="19"/>
        <end position="113"/>
    </location>
</feature>
<evidence type="ECO:0000313" key="3">
    <source>
        <dbReference type="EMBL" id="JAP50017.1"/>
    </source>
</evidence>
<gene>
    <name evidence="3" type="ORF">TR108192</name>
</gene>
<evidence type="ECO:0000256" key="2">
    <source>
        <dbReference type="SAM" id="SignalP"/>
    </source>
</evidence>
<sequence>MHVCLLFLVICCFQAANGFNVFDFGGIGDGFRQAEENSKVINPWSNVLRGVHGGLKAVRHVNDLHQVAEQLADKRHRRPDEKVIHTDNGKIITGHDDGPVTMSYSIVIESKED</sequence>
<feature type="signal peptide" evidence="2">
    <location>
        <begin position="1"/>
        <end position="18"/>
    </location>
</feature>
<keyword evidence="2" id="KW-0732">Signal</keyword>
<reference evidence="3" key="1">
    <citation type="submission" date="2016-01" db="EMBL/GenBank/DDBJ databases">
        <title>Reference transcriptome for the parasite Schistocephalus solidus: insights into the molecular evolution of parasitism.</title>
        <authorList>
            <person name="Hebert F.O."/>
            <person name="Grambauer S."/>
            <person name="Barber I."/>
            <person name="Landry C.R."/>
            <person name="Aubin-Horth N."/>
        </authorList>
    </citation>
    <scope>NUCLEOTIDE SEQUENCE</scope>
</reference>
<organism evidence="3">
    <name type="scientific">Schistocephalus solidus</name>
    <name type="common">Tapeworm</name>
    <dbReference type="NCBI Taxonomy" id="70667"/>
    <lineage>
        <taxon>Eukaryota</taxon>
        <taxon>Metazoa</taxon>
        <taxon>Spiralia</taxon>
        <taxon>Lophotrochozoa</taxon>
        <taxon>Platyhelminthes</taxon>
        <taxon>Cestoda</taxon>
        <taxon>Eucestoda</taxon>
        <taxon>Diphyllobothriidea</taxon>
        <taxon>Diphyllobothriidae</taxon>
        <taxon>Schistocephalus</taxon>
    </lineage>
</organism>
<dbReference type="AlphaFoldDB" id="A0A0X3PJH6"/>
<protein>
    <recommendedName>
        <fullName evidence="4">Secreted protein</fullName>
    </recommendedName>
</protein>
<name>A0A0X3PJH6_SCHSO</name>
<evidence type="ECO:0008006" key="4">
    <source>
        <dbReference type="Google" id="ProtNLM"/>
    </source>
</evidence>
<accession>A0A0X3PJH6</accession>
<feature type="region of interest" description="Disordered" evidence="1">
    <location>
        <begin position="74"/>
        <end position="96"/>
    </location>
</feature>
<dbReference type="EMBL" id="GEEE01013208">
    <property type="protein sequence ID" value="JAP50017.1"/>
    <property type="molecule type" value="Transcribed_RNA"/>
</dbReference>